<dbReference type="GO" id="GO:0031177">
    <property type="term" value="F:phosphopantetheine binding"/>
    <property type="evidence" value="ECO:0007669"/>
    <property type="project" value="TreeGrafter"/>
</dbReference>
<keyword evidence="3" id="KW-1185">Reference proteome</keyword>
<dbReference type="Pfam" id="PF00501">
    <property type="entry name" value="AMP-binding"/>
    <property type="match status" value="1"/>
</dbReference>
<comment type="caution">
    <text evidence="2">The sequence shown here is derived from an EMBL/GenBank/DDBJ whole genome shotgun (WGS) entry which is preliminary data.</text>
</comment>
<feature type="non-terminal residue" evidence="2">
    <location>
        <position position="1"/>
    </location>
</feature>
<dbReference type="BioCyc" id="PSYR629263:G11X0-6469-MONOMER"/>
<feature type="non-terminal residue" evidence="2">
    <location>
        <position position="239"/>
    </location>
</feature>
<organism evidence="2 3">
    <name type="scientific">Pseudomonas syringae pv. pisi str. 1704B</name>
    <dbReference type="NCBI Taxonomy" id="629263"/>
    <lineage>
        <taxon>Bacteria</taxon>
        <taxon>Pseudomonadati</taxon>
        <taxon>Pseudomonadota</taxon>
        <taxon>Gammaproteobacteria</taxon>
        <taxon>Pseudomonadales</taxon>
        <taxon>Pseudomonadaceae</taxon>
        <taxon>Pseudomonas</taxon>
        <taxon>Pseudomonas syringae</taxon>
    </lineage>
</organism>
<dbReference type="AlphaFoldDB" id="F3GJT0"/>
<dbReference type="InterPro" id="IPR000873">
    <property type="entry name" value="AMP-dep_synth/lig_dom"/>
</dbReference>
<sequence length="239" mass="25821">GKAWQGIELLQSGERSSYPLTLSVDDLGEAFDLTALTSKGIDARRVCAYLACAVEGLVDALEQAPSEPIQALNILPGAERNELLDGFNADRLTAECPLPVHLRIEQQALEQPNAMAAKAGDQHLSYGELNARANALAHHLIGLGVRPDDRVAVVARRGLETLAGLLAVLKAGACYVPIDPGHPDERISYLLENSEPVVVLAQFDLLTRLPELQVPVIALDRPDWSQRTDNPSVPEMTTQ</sequence>
<dbReference type="Gene3D" id="3.40.50.980">
    <property type="match status" value="2"/>
</dbReference>
<name>F3GJT0_PSESJ</name>
<accession>F3GJT0</accession>
<reference evidence="2 3" key="1">
    <citation type="journal article" date="2011" name="PLoS Pathog.">
        <title>Dynamic evolution of pathogenicity revealed by sequencing and comparative genomics of 19 Pseudomonas syringae isolates.</title>
        <authorList>
            <person name="Baltrus D.A."/>
            <person name="Nishimura M.T."/>
            <person name="Romanchuk A."/>
            <person name="Chang J.H."/>
            <person name="Mukhtar M.S."/>
            <person name="Cherkis K."/>
            <person name="Roach J."/>
            <person name="Grant S.R."/>
            <person name="Jones C.D."/>
            <person name="Dangl J.L."/>
        </authorList>
    </citation>
    <scope>NUCLEOTIDE SEQUENCE [LARGE SCALE GENOMIC DNA]</scope>
    <source>
        <strain evidence="2 3">1704B</strain>
    </source>
</reference>
<dbReference type="Gene3D" id="3.30.559.30">
    <property type="entry name" value="Nonribosomal peptide synthetase, condensation domain"/>
    <property type="match status" value="1"/>
</dbReference>
<dbReference type="GO" id="GO:0044550">
    <property type="term" value="P:secondary metabolite biosynthetic process"/>
    <property type="evidence" value="ECO:0007669"/>
    <property type="project" value="TreeGrafter"/>
</dbReference>
<evidence type="ECO:0000313" key="2">
    <source>
        <dbReference type="EMBL" id="EGH47333.1"/>
    </source>
</evidence>
<dbReference type="EMBL" id="AEAI01002153">
    <property type="protein sequence ID" value="EGH47333.1"/>
    <property type="molecule type" value="Genomic_DNA"/>
</dbReference>
<proteinExistence type="predicted"/>
<dbReference type="SUPFAM" id="SSF56801">
    <property type="entry name" value="Acetyl-CoA synthetase-like"/>
    <property type="match status" value="1"/>
</dbReference>
<feature type="domain" description="AMP-dependent synthetase/ligase" evidence="1">
    <location>
        <begin position="105"/>
        <end position="227"/>
    </location>
</feature>
<gene>
    <name evidence="2" type="ORF">PSYPI_35740</name>
</gene>
<dbReference type="PANTHER" id="PTHR45527:SF1">
    <property type="entry name" value="FATTY ACID SYNTHASE"/>
    <property type="match status" value="1"/>
</dbReference>
<dbReference type="Proteomes" id="UP000004986">
    <property type="component" value="Unassembled WGS sequence"/>
</dbReference>
<evidence type="ECO:0000313" key="3">
    <source>
        <dbReference type="Proteomes" id="UP000004986"/>
    </source>
</evidence>
<dbReference type="GO" id="GO:0043041">
    <property type="term" value="P:amino acid activation for nonribosomal peptide biosynthetic process"/>
    <property type="evidence" value="ECO:0007669"/>
    <property type="project" value="TreeGrafter"/>
</dbReference>
<evidence type="ECO:0000259" key="1">
    <source>
        <dbReference type="Pfam" id="PF00501"/>
    </source>
</evidence>
<protein>
    <submittedName>
        <fullName evidence="2">Amino acid adenylation</fullName>
    </submittedName>
</protein>
<dbReference type="PANTHER" id="PTHR45527">
    <property type="entry name" value="NONRIBOSOMAL PEPTIDE SYNTHETASE"/>
    <property type="match status" value="1"/>
</dbReference>
<dbReference type="GO" id="GO:0005737">
    <property type="term" value="C:cytoplasm"/>
    <property type="evidence" value="ECO:0007669"/>
    <property type="project" value="TreeGrafter"/>
</dbReference>